<evidence type="ECO:0000313" key="2">
    <source>
        <dbReference type="Proteomes" id="UP001498476"/>
    </source>
</evidence>
<evidence type="ECO:0000313" key="1">
    <source>
        <dbReference type="EMBL" id="KAK7414461.1"/>
    </source>
</evidence>
<keyword evidence="2" id="KW-1185">Reference proteome</keyword>
<dbReference type="EMBL" id="JAZAVJ010000102">
    <property type="protein sequence ID" value="KAK7414461.1"/>
    <property type="molecule type" value="Genomic_DNA"/>
</dbReference>
<accession>A0ABR1H063</accession>
<gene>
    <name evidence="1" type="ORF">QQX98_006647</name>
</gene>
<dbReference type="Gene3D" id="1.10.510.10">
    <property type="entry name" value="Transferase(Phosphotransferase) domain 1"/>
    <property type="match status" value="1"/>
</dbReference>
<organism evidence="1 2">
    <name type="scientific">Neonectria punicea</name>
    <dbReference type="NCBI Taxonomy" id="979145"/>
    <lineage>
        <taxon>Eukaryota</taxon>
        <taxon>Fungi</taxon>
        <taxon>Dikarya</taxon>
        <taxon>Ascomycota</taxon>
        <taxon>Pezizomycotina</taxon>
        <taxon>Sordariomycetes</taxon>
        <taxon>Hypocreomycetidae</taxon>
        <taxon>Hypocreales</taxon>
        <taxon>Nectriaceae</taxon>
        <taxon>Neonectria</taxon>
    </lineage>
</organism>
<dbReference type="Gene3D" id="3.30.200.20">
    <property type="entry name" value="Phosphorylase Kinase, domain 1"/>
    <property type="match status" value="1"/>
</dbReference>
<proteinExistence type="predicted"/>
<reference evidence="1 2" key="1">
    <citation type="journal article" date="2025" name="Microbiol. Resour. Announc.">
        <title>Draft genome sequences for Neonectria magnoliae and Neonectria punicea, canker pathogens of Liriodendron tulipifera and Acer saccharum in West Virginia.</title>
        <authorList>
            <person name="Petronek H.M."/>
            <person name="Kasson M.T."/>
            <person name="Metheny A.M."/>
            <person name="Stauder C.M."/>
            <person name="Lovett B."/>
            <person name="Lynch S.C."/>
            <person name="Garnas J.R."/>
            <person name="Kasson L.R."/>
            <person name="Stajich J.E."/>
        </authorList>
    </citation>
    <scope>NUCLEOTIDE SEQUENCE [LARGE SCALE GENOMIC DNA]</scope>
    <source>
        <strain evidence="1 2">NRRL 64653</strain>
    </source>
</reference>
<sequence>MFTINRPGGDHQCLTQRSMWDSWKDLLQRNTAGRFSEALLKGGLKHLLFAFDYMHPKCKLVHTGLCGRIVFEITRDIGSNTRRADIKADNILHAIVDQGILETFVKEEMETPSPRKHVDSAPVYMSRSFGLPEDF</sequence>
<protein>
    <submittedName>
        <fullName evidence="1">Uncharacterized protein</fullName>
    </submittedName>
</protein>
<dbReference type="Proteomes" id="UP001498476">
    <property type="component" value="Unassembled WGS sequence"/>
</dbReference>
<comment type="caution">
    <text evidence="1">The sequence shown here is derived from an EMBL/GenBank/DDBJ whole genome shotgun (WGS) entry which is preliminary data.</text>
</comment>
<name>A0ABR1H063_9HYPO</name>